<proteinExistence type="predicted"/>
<gene>
    <name evidence="1" type="ORF">BU204_13870</name>
</gene>
<feature type="non-terminal residue" evidence="1">
    <location>
        <position position="72"/>
    </location>
</feature>
<dbReference type="STRING" id="1912961.BU204_13870"/>
<comment type="caution">
    <text evidence="1">The sequence shown here is derived from an EMBL/GenBank/DDBJ whole genome shotgun (WGS) entry which is preliminary data.</text>
</comment>
<sequence>MELGLVRRMWQLLEPIHATLYYAPEAFARAAELGFDVETRWPSYFAWRSAPLGAASAELVAATFYSFDPGMV</sequence>
<dbReference type="Pfam" id="PF21863">
    <property type="entry name" value="HTH_67"/>
    <property type="match status" value="1"/>
</dbReference>
<dbReference type="Proteomes" id="UP000185596">
    <property type="component" value="Unassembled WGS sequence"/>
</dbReference>
<protein>
    <submittedName>
        <fullName evidence="1">Uncharacterized protein</fullName>
    </submittedName>
</protein>
<evidence type="ECO:0000313" key="1">
    <source>
        <dbReference type="EMBL" id="OLF17019.1"/>
    </source>
</evidence>
<evidence type="ECO:0000313" key="2">
    <source>
        <dbReference type="Proteomes" id="UP000185596"/>
    </source>
</evidence>
<keyword evidence="2" id="KW-1185">Reference proteome</keyword>
<dbReference type="RefSeq" id="WP_408608008.1">
    <property type="nucleotide sequence ID" value="NZ_MSIE01000022.1"/>
</dbReference>
<reference evidence="1 2" key="1">
    <citation type="submission" date="2016-12" db="EMBL/GenBank/DDBJ databases">
        <title>The draft genome sequence of Actinophytocola sp. 11-183.</title>
        <authorList>
            <person name="Wang W."/>
            <person name="Yuan L."/>
        </authorList>
    </citation>
    <scope>NUCLEOTIDE SEQUENCE [LARGE SCALE GENOMIC DNA]</scope>
    <source>
        <strain evidence="1 2">11-183</strain>
    </source>
</reference>
<name>A0A1Q8CRN2_9PSEU</name>
<dbReference type="InterPro" id="IPR054058">
    <property type="entry name" value="HTH_67"/>
</dbReference>
<organism evidence="1 2">
    <name type="scientific">Actinophytocola xanthii</name>
    <dbReference type="NCBI Taxonomy" id="1912961"/>
    <lineage>
        <taxon>Bacteria</taxon>
        <taxon>Bacillati</taxon>
        <taxon>Actinomycetota</taxon>
        <taxon>Actinomycetes</taxon>
        <taxon>Pseudonocardiales</taxon>
        <taxon>Pseudonocardiaceae</taxon>
    </lineage>
</organism>
<dbReference type="AlphaFoldDB" id="A0A1Q8CRN2"/>
<dbReference type="EMBL" id="MSIE01000022">
    <property type="protein sequence ID" value="OLF17019.1"/>
    <property type="molecule type" value="Genomic_DNA"/>
</dbReference>
<accession>A0A1Q8CRN2</accession>